<comment type="caution">
    <text evidence="4">The sequence shown here is derived from an EMBL/GenBank/DDBJ whole genome shotgun (WGS) entry which is preliminary data.</text>
</comment>
<comment type="similarity">
    <text evidence="1">Belongs to the LytR/CpsA/Psr (LCP) family.</text>
</comment>
<evidence type="ECO:0000259" key="3">
    <source>
        <dbReference type="Pfam" id="PF03816"/>
    </source>
</evidence>
<dbReference type="InterPro" id="IPR004474">
    <property type="entry name" value="LytR_CpsA_psr"/>
</dbReference>
<evidence type="ECO:0000256" key="2">
    <source>
        <dbReference type="SAM" id="Phobius"/>
    </source>
</evidence>
<organism evidence="4 5">
    <name type="scientific">Lentzea sokolovensis</name>
    <dbReference type="NCBI Taxonomy" id="3095429"/>
    <lineage>
        <taxon>Bacteria</taxon>
        <taxon>Bacillati</taxon>
        <taxon>Actinomycetota</taxon>
        <taxon>Actinomycetes</taxon>
        <taxon>Pseudonocardiales</taxon>
        <taxon>Pseudonocardiaceae</taxon>
        <taxon>Lentzea</taxon>
    </lineage>
</organism>
<protein>
    <submittedName>
        <fullName evidence="4">LCP family protein</fullName>
    </submittedName>
</protein>
<keyword evidence="2" id="KW-0472">Membrane</keyword>
<dbReference type="Pfam" id="PF03816">
    <property type="entry name" value="LytR_cpsA_psr"/>
    <property type="match status" value="1"/>
</dbReference>
<gene>
    <name evidence="4" type="ORF">SK854_13405</name>
</gene>
<dbReference type="RefSeq" id="WP_319975401.1">
    <property type="nucleotide sequence ID" value="NZ_JAXAVU010000007.1"/>
</dbReference>
<reference evidence="4 5" key="1">
    <citation type="submission" date="2023-11" db="EMBL/GenBank/DDBJ databases">
        <title>Lentzea sokolovensis, sp. nov., Lentzea kristufkii, sp. nov., and Lentzea miocenensis, sp. nov., rare actinobacteria from Sokolov Coal Basin, Miocene lacustrine sediment, Czech Republic.</title>
        <authorList>
            <person name="Lara A."/>
            <person name="Kotroba L."/>
            <person name="Nouioui I."/>
            <person name="Neumann-Schaal M."/>
            <person name="Mast Y."/>
            <person name="Chronakova A."/>
        </authorList>
    </citation>
    <scope>NUCLEOTIDE SEQUENCE [LARGE SCALE GENOMIC DNA]</scope>
    <source>
        <strain evidence="4 5">BCCO 10_0061</strain>
    </source>
</reference>
<feature type="domain" description="Cell envelope-related transcriptional attenuator" evidence="3">
    <location>
        <begin position="89"/>
        <end position="227"/>
    </location>
</feature>
<dbReference type="PANTHER" id="PTHR33392:SF6">
    <property type="entry name" value="POLYISOPRENYL-TEICHOIC ACID--PEPTIDOGLYCAN TEICHOIC ACID TRANSFERASE TAGU"/>
    <property type="match status" value="1"/>
</dbReference>
<feature type="transmembrane region" description="Helical" evidence="2">
    <location>
        <begin position="35"/>
        <end position="55"/>
    </location>
</feature>
<dbReference type="EMBL" id="JAXAVU010000007">
    <property type="protein sequence ID" value="MDX8143118.1"/>
    <property type="molecule type" value="Genomic_DNA"/>
</dbReference>
<keyword evidence="5" id="KW-1185">Reference proteome</keyword>
<dbReference type="Proteomes" id="UP001285352">
    <property type="component" value="Unassembled WGS sequence"/>
</dbReference>
<accession>A0ABU4UWF8</accession>
<evidence type="ECO:0000313" key="4">
    <source>
        <dbReference type="EMBL" id="MDX8143118.1"/>
    </source>
</evidence>
<dbReference type="Gene3D" id="3.40.630.190">
    <property type="entry name" value="LCP protein"/>
    <property type="match status" value="1"/>
</dbReference>
<name>A0ABU4UWF8_9PSEU</name>
<proteinExistence type="inferred from homology"/>
<dbReference type="InterPro" id="IPR050922">
    <property type="entry name" value="LytR/CpsA/Psr_CW_biosynth"/>
</dbReference>
<sequence>MNDLIRQAIAAEAEERVDSRTVLANLHKAKKRKPLGLIVGVATLTAAAAAAAVIIPTTIKKTEAAPPAVSPGAAEAQNVLLIGADDVGNTDALMLARFRGDGAAVMVVSLPRDLYVDGAKINGLFAQDPKKLTAAVEKTTGAKVDHYAAVKMSDFGPISQLVGGVEVCLKAATNDPITKVGFPAGKQVLQGDRALAFLRQRHGLPNGDLDRAKRQQMFLVGLASQITKDKALALAGGVSGSIKVDDGWDVLEFAQRFTGPVGIGVTTLPTDAPVQRETGFGYEVDPATAKAFVDKALSGGDNADEGACTN</sequence>
<dbReference type="PANTHER" id="PTHR33392">
    <property type="entry name" value="POLYISOPRENYL-TEICHOIC ACID--PEPTIDOGLYCAN TEICHOIC ACID TRANSFERASE TAGU"/>
    <property type="match status" value="1"/>
</dbReference>
<evidence type="ECO:0000256" key="1">
    <source>
        <dbReference type="ARBA" id="ARBA00006068"/>
    </source>
</evidence>
<evidence type="ECO:0000313" key="5">
    <source>
        <dbReference type="Proteomes" id="UP001285352"/>
    </source>
</evidence>
<keyword evidence="2" id="KW-1133">Transmembrane helix</keyword>
<keyword evidence="2" id="KW-0812">Transmembrane</keyword>
<dbReference type="NCBIfam" id="TIGR00350">
    <property type="entry name" value="lytR_cpsA_psr"/>
    <property type="match status" value="1"/>
</dbReference>